<accession>A0ABN7S6L1</accession>
<evidence type="ECO:0000259" key="1">
    <source>
        <dbReference type="PROSITE" id="PS50240"/>
    </source>
</evidence>
<evidence type="ECO:0000313" key="3">
    <source>
        <dbReference type="Proteomes" id="UP001158576"/>
    </source>
</evidence>
<keyword evidence="3" id="KW-1185">Reference proteome</keyword>
<dbReference type="PANTHER" id="PTHR24260">
    <property type="match status" value="1"/>
</dbReference>
<dbReference type="InterPro" id="IPR001254">
    <property type="entry name" value="Trypsin_dom"/>
</dbReference>
<dbReference type="SMART" id="SM00020">
    <property type="entry name" value="Tryp_SPc"/>
    <property type="match status" value="1"/>
</dbReference>
<dbReference type="InterPro" id="IPR043504">
    <property type="entry name" value="Peptidase_S1_PA_chymotrypsin"/>
</dbReference>
<protein>
    <submittedName>
        <fullName evidence="2">Oidioi.mRNA.OKI2018_I69.XSR.g13334.t1.cds</fullName>
    </submittedName>
</protein>
<dbReference type="PANTHER" id="PTHR24260:SF132">
    <property type="entry name" value="PEPTIDASE S1 DOMAIN-CONTAINING PROTEIN"/>
    <property type="match status" value="1"/>
</dbReference>
<dbReference type="EMBL" id="OU015569">
    <property type="protein sequence ID" value="CAG5094194.1"/>
    <property type="molecule type" value="Genomic_DNA"/>
</dbReference>
<dbReference type="SUPFAM" id="SSF50494">
    <property type="entry name" value="Trypsin-like serine proteases"/>
    <property type="match status" value="1"/>
</dbReference>
<dbReference type="Proteomes" id="UP001158576">
    <property type="component" value="Chromosome XSR"/>
</dbReference>
<dbReference type="PROSITE" id="PS50240">
    <property type="entry name" value="TRYPSIN_DOM"/>
    <property type="match status" value="1"/>
</dbReference>
<name>A0ABN7S6L1_OIKDI</name>
<feature type="domain" description="Peptidase S1" evidence="1">
    <location>
        <begin position="181"/>
        <end position="429"/>
    </location>
</feature>
<dbReference type="InterPro" id="IPR009003">
    <property type="entry name" value="Peptidase_S1_PA"/>
</dbReference>
<sequence length="430" mass="46955">MNVTTSTASTTTTTMGPVITNTGNIDIYSHDWVNTPTIYPDCPTSHNNDGTVEPWETVESEWIPAPSNGFANLLNQATADQVCAAIRATADQVCGAIRGGQMSFDTSRSLIPPTFGVNCSLVDGDGLCIEADVKFCCFATDPTTTSATASTTSQAATSTTAVSSTTVGGGAREVAYAKYDMIPGSLEFCSDFDNHFSSSQPAQKWEDVIGKSRTFKNDLTPVADAWFSDDSSSWPCFSTVISDRAVITTAQCCNYAKEVRVSFGPYYFDLVSSKMVIHPAYLRSRKINDVCLIKFDKSISEESFKHCDSRCVGQACLPTAPIDGGEKVYDVGFFNDALLSSQLTVRSARWCDKKTWLYKNQQCYAKMEDDNGAVCKTEHGSPVFQSKNGRLELAGLFTRDEFDTCYEEGNVGVLTGMLPIRDWIENELLH</sequence>
<dbReference type="Pfam" id="PF00089">
    <property type="entry name" value="Trypsin"/>
    <property type="match status" value="1"/>
</dbReference>
<gene>
    <name evidence="2" type="ORF">OKIOD_LOCUS4892</name>
</gene>
<reference evidence="2 3" key="1">
    <citation type="submission" date="2021-04" db="EMBL/GenBank/DDBJ databases">
        <authorList>
            <person name="Bliznina A."/>
        </authorList>
    </citation>
    <scope>NUCLEOTIDE SEQUENCE [LARGE SCALE GENOMIC DNA]</scope>
</reference>
<organism evidence="2 3">
    <name type="scientific">Oikopleura dioica</name>
    <name type="common">Tunicate</name>
    <dbReference type="NCBI Taxonomy" id="34765"/>
    <lineage>
        <taxon>Eukaryota</taxon>
        <taxon>Metazoa</taxon>
        <taxon>Chordata</taxon>
        <taxon>Tunicata</taxon>
        <taxon>Appendicularia</taxon>
        <taxon>Copelata</taxon>
        <taxon>Oikopleuridae</taxon>
        <taxon>Oikopleura</taxon>
    </lineage>
</organism>
<dbReference type="InterPro" id="IPR051333">
    <property type="entry name" value="CLIP_Serine_Protease"/>
</dbReference>
<evidence type="ECO:0000313" key="2">
    <source>
        <dbReference type="EMBL" id="CAG5094194.1"/>
    </source>
</evidence>
<proteinExistence type="predicted"/>
<dbReference type="Gene3D" id="2.40.10.10">
    <property type="entry name" value="Trypsin-like serine proteases"/>
    <property type="match status" value="1"/>
</dbReference>